<gene>
    <name evidence="2" type="ORF">Cob_v012453</name>
</gene>
<dbReference type="AlphaFoldDB" id="A0A484F931"/>
<protein>
    <submittedName>
        <fullName evidence="2">Uncharacterized protein</fullName>
    </submittedName>
</protein>
<name>A0A484F931_COLOR</name>
<feature type="signal peptide" evidence="1">
    <location>
        <begin position="1"/>
        <end position="16"/>
    </location>
</feature>
<evidence type="ECO:0000256" key="1">
    <source>
        <dbReference type="SAM" id="SignalP"/>
    </source>
</evidence>
<organism evidence="2 3">
    <name type="scientific">Colletotrichum orbiculare (strain 104-T / ATCC 96160 / CBS 514.97 / LARS 414 / MAFF 240422)</name>
    <name type="common">Cucumber anthracnose fungus</name>
    <name type="synonym">Colletotrichum lagenarium</name>
    <dbReference type="NCBI Taxonomy" id="1213857"/>
    <lineage>
        <taxon>Eukaryota</taxon>
        <taxon>Fungi</taxon>
        <taxon>Dikarya</taxon>
        <taxon>Ascomycota</taxon>
        <taxon>Pezizomycotina</taxon>
        <taxon>Sordariomycetes</taxon>
        <taxon>Hypocreomycetidae</taxon>
        <taxon>Glomerellales</taxon>
        <taxon>Glomerellaceae</taxon>
        <taxon>Colletotrichum</taxon>
        <taxon>Colletotrichum orbiculare species complex</taxon>
    </lineage>
</organism>
<reference evidence="3" key="2">
    <citation type="journal article" date="2019" name="Mol. Plant Microbe Interact.">
        <title>Genome sequence resources for four phytopathogenic fungi from the Colletotrichum orbiculare species complex.</title>
        <authorList>
            <person name="Gan P."/>
            <person name="Tsushima A."/>
            <person name="Narusaka M."/>
            <person name="Narusaka Y."/>
            <person name="Takano Y."/>
            <person name="Kubo Y."/>
            <person name="Shirasu K."/>
        </authorList>
    </citation>
    <scope>GENOME REANNOTATION</scope>
    <source>
        <strain evidence="3">104-T / ATCC 96160 / CBS 514.97 / LARS 414 / MAFF 240422</strain>
    </source>
</reference>
<dbReference type="Proteomes" id="UP000014480">
    <property type="component" value="Unassembled WGS sequence"/>
</dbReference>
<accession>A0A484F931</accession>
<evidence type="ECO:0000313" key="3">
    <source>
        <dbReference type="Proteomes" id="UP000014480"/>
    </source>
</evidence>
<dbReference type="EMBL" id="AMCV02000049">
    <property type="protein sequence ID" value="TDZ14543.1"/>
    <property type="molecule type" value="Genomic_DNA"/>
</dbReference>
<proteinExistence type="predicted"/>
<evidence type="ECO:0000313" key="2">
    <source>
        <dbReference type="EMBL" id="TDZ14543.1"/>
    </source>
</evidence>
<comment type="caution">
    <text evidence="2">The sequence shown here is derived from an EMBL/GenBank/DDBJ whole genome shotgun (WGS) entry which is preliminary data.</text>
</comment>
<sequence length="100" mass="10892">MKFVSIAFLPIVLSAALRYHNSANANIERRGLGDDLSTDLILVDDDTHVKAEGKKRAIDHGEPVNIESRGLGDDLSTDLILVDDDTHVKAEGKRDVEVVA</sequence>
<keyword evidence="1" id="KW-0732">Signal</keyword>
<keyword evidence="3" id="KW-1185">Reference proteome</keyword>
<feature type="chain" id="PRO_5019805136" evidence="1">
    <location>
        <begin position="17"/>
        <end position="100"/>
    </location>
</feature>
<reference evidence="3" key="1">
    <citation type="journal article" date="2013" name="New Phytol.">
        <title>Comparative genomic and transcriptomic analyses reveal the hemibiotrophic stage shift of Colletotrichum fungi.</title>
        <authorList>
            <person name="Gan P."/>
            <person name="Ikeda K."/>
            <person name="Irieda H."/>
            <person name="Narusaka M."/>
            <person name="O'Connell R.J."/>
            <person name="Narusaka Y."/>
            <person name="Takano Y."/>
            <person name="Kubo Y."/>
            <person name="Shirasu K."/>
        </authorList>
    </citation>
    <scope>NUCLEOTIDE SEQUENCE [LARGE SCALE GENOMIC DNA]</scope>
    <source>
        <strain evidence="3">104-T / ATCC 96160 / CBS 514.97 / LARS 414 / MAFF 240422</strain>
    </source>
</reference>